<dbReference type="EMBL" id="ML121545">
    <property type="protein sequence ID" value="RPB23591.1"/>
    <property type="molecule type" value="Genomic_DNA"/>
</dbReference>
<feature type="region of interest" description="Disordered" evidence="1">
    <location>
        <begin position="30"/>
        <end position="81"/>
    </location>
</feature>
<dbReference type="OrthoDB" id="76567at2759"/>
<protein>
    <submittedName>
        <fullName evidence="2">Uncharacterized protein</fullName>
    </submittedName>
</protein>
<gene>
    <name evidence="2" type="ORF">L211DRAFT_849582</name>
</gene>
<dbReference type="InParanoid" id="A0A3N4LSH4"/>
<organism evidence="2 3">
    <name type="scientific">Terfezia boudieri ATCC MYA-4762</name>
    <dbReference type="NCBI Taxonomy" id="1051890"/>
    <lineage>
        <taxon>Eukaryota</taxon>
        <taxon>Fungi</taxon>
        <taxon>Dikarya</taxon>
        <taxon>Ascomycota</taxon>
        <taxon>Pezizomycotina</taxon>
        <taxon>Pezizomycetes</taxon>
        <taxon>Pezizales</taxon>
        <taxon>Pezizaceae</taxon>
        <taxon>Terfezia</taxon>
    </lineage>
</organism>
<sequence>MACCTLGSDTDSYRGLSVPTRPAFPARALSLRHQEPRTPTIAPGNHKSPDYSCGGRSKPSKKQDARPLSKPSLDASPTTLRPPAVVIREQVDKFVFGGRSVGDSLSLVITPTVFDELCLHLDAKARYTYDYSTRRLVIHGLPTYYHEISDPIITALLQSFDKHLMPEVNRYMTLANLTSRIVWHGGGPSIRIVDSEGNKKAEKVPDASVRMRNRPFPTVVVEVGKTQSLRSLRAAAKLWFAHALEIPGTTGQGLNMRNLGQREKTPGIELVILVDFAKGGRTQEDVGDHEGEDEVQYLGVNRNGGEHSNAATPLEDGHSHPIEPCGKDFTHVYIELWRCCNPSYCRSAQPMQRMAALPSSRQTRSSMSDLQPKPHMCQRLQIYPPLAPADQGIATFYLTDFVGSDSFEDPTGRMHMDVPLQIFGECVETISSYILSVGQEMGAVIRMDDLENERVGLEQSIPAPPPSGNPSKENVTPLETMERVLVEKVNFIGEEVVGRRRKAANMRLDVDREIEQGEEDWEGSGAVKRRRV</sequence>
<keyword evidence="3" id="KW-1185">Reference proteome</keyword>
<accession>A0A3N4LSH4</accession>
<evidence type="ECO:0000313" key="2">
    <source>
        <dbReference type="EMBL" id="RPB23591.1"/>
    </source>
</evidence>
<dbReference type="Proteomes" id="UP000267821">
    <property type="component" value="Unassembled WGS sequence"/>
</dbReference>
<reference evidence="2 3" key="1">
    <citation type="journal article" date="2018" name="Nat. Ecol. Evol.">
        <title>Pezizomycetes genomes reveal the molecular basis of ectomycorrhizal truffle lifestyle.</title>
        <authorList>
            <person name="Murat C."/>
            <person name="Payen T."/>
            <person name="Noel B."/>
            <person name="Kuo A."/>
            <person name="Morin E."/>
            <person name="Chen J."/>
            <person name="Kohler A."/>
            <person name="Krizsan K."/>
            <person name="Balestrini R."/>
            <person name="Da Silva C."/>
            <person name="Montanini B."/>
            <person name="Hainaut M."/>
            <person name="Levati E."/>
            <person name="Barry K.W."/>
            <person name="Belfiori B."/>
            <person name="Cichocki N."/>
            <person name="Clum A."/>
            <person name="Dockter R.B."/>
            <person name="Fauchery L."/>
            <person name="Guy J."/>
            <person name="Iotti M."/>
            <person name="Le Tacon F."/>
            <person name="Lindquist E.A."/>
            <person name="Lipzen A."/>
            <person name="Malagnac F."/>
            <person name="Mello A."/>
            <person name="Molinier V."/>
            <person name="Miyauchi S."/>
            <person name="Poulain J."/>
            <person name="Riccioni C."/>
            <person name="Rubini A."/>
            <person name="Sitrit Y."/>
            <person name="Splivallo R."/>
            <person name="Traeger S."/>
            <person name="Wang M."/>
            <person name="Zifcakova L."/>
            <person name="Wipf D."/>
            <person name="Zambonelli A."/>
            <person name="Paolocci F."/>
            <person name="Nowrousian M."/>
            <person name="Ottonello S."/>
            <person name="Baldrian P."/>
            <person name="Spatafora J.W."/>
            <person name="Henrissat B."/>
            <person name="Nagy L.G."/>
            <person name="Aury J.M."/>
            <person name="Wincker P."/>
            <person name="Grigoriev I.V."/>
            <person name="Bonfante P."/>
            <person name="Martin F.M."/>
        </authorList>
    </citation>
    <scope>NUCLEOTIDE SEQUENCE [LARGE SCALE GENOMIC DNA]</scope>
    <source>
        <strain evidence="2 3">ATCC MYA-4762</strain>
    </source>
</reference>
<name>A0A3N4LSH4_9PEZI</name>
<proteinExistence type="predicted"/>
<dbReference type="AlphaFoldDB" id="A0A3N4LSH4"/>
<feature type="region of interest" description="Disordered" evidence="1">
    <location>
        <begin position="513"/>
        <end position="532"/>
    </location>
</feature>
<evidence type="ECO:0000256" key="1">
    <source>
        <dbReference type="SAM" id="MobiDB-lite"/>
    </source>
</evidence>
<evidence type="ECO:0000313" key="3">
    <source>
        <dbReference type="Proteomes" id="UP000267821"/>
    </source>
</evidence>